<dbReference type="SUPFAM" id="SSF46565">
    <property type="entry name" value="Chaperone J-domain"/>
    <property type="match status" value="1"/>
</dbReference>
<dbReference type="RefSeq" id="XP_008466164.3">
    <property type="nucleotide sequence ID" value="XM_008467942.3"/>
</dbReference>
<evidence type="ECO:0000256" key="1">
    <source>
        <dbReference type="SAM" id="MobiDB-lite"/>
    </source>
</evidence>
<dbReference type="FunCoup" id="A0A1S3CQK3">
    <property type="interactions" value="1377"/>
</dbReference>
<dbReference type="Gene3D" id="1.10.287.110">
    <property type="entry name" value="DnaJ domain"/>
    <property type="match status" value="1"/>
</dbReference>
<name>A0A1S3CQK3_CUCME</name>
<reference evidence="4" key="1">
    <citation type="submission" date="2025-08" db="UniProtKB">
        <authorList>
            <consortium name="RefSeq"/>
        </authorList>
    </citation>
    <scope>IDENTIFICATION</scope>
    <source>
        <tissue evidence="4">Stem</tissue>
    </source>
</reference>
<dbReference type="InterPro" id="IPR001623">
    <property type="entry name" value="DnaJ_domain"/>
</dbReference>
<dbReference type="Pfam" id="PF23551">
    <property type="entry name" value="Zn_ribbon_20"/>
    <property type="match status" value="1"/>
</dbReference>
<dbReference type="AlphaFoldDB" id="A0A1S3CQK3"/>
<proteinExistence type="predicted"/>
<protein>
    <submittedName>
        <fullName evidence="4">Uncharacterized protein LOC103503660</fullName>
    </submittedName>
</protein>
<dbReference type="PRINTS" id="PR00625">
    <property type="entry name" value="JDOMAIN"/>
</dbReference>
<dbReference type="PROSITE" id="PS50076">
    <property type="entry name" value="DNAJ_2"/>
    <property type="match status" value="1"/>
</dbReference>
<gene>
    <name evidence="4" type="primary">LOC103503660</name>
</gene>
<feature type="compositionally biased region" description="Basic residues" evidence="1">
    <location>
        <begin position="403"/>
        <end position="416"/>
    </location>
</feature>
<feature type="compositionally biased region" description="Basic residues" evidence="1">
    <location>
        <begin position="228"/>
        <end position="237"/>
    </location>
</feature>
<dbReference type="InterPro" id="IPR036869">
    <property type="entry name" value="J_dom_sf"/>
</dbReference>
<dbReference type="PROSITE" id="PS00636">
    <property type="entry name" value="DNAJ_1"/>
    <property type="match status" value="1"/>
</dbReference>
<feature type="region of interest" description="Disordered" evidence="1">
    <location>
        <begin position="332"/>
        <end position="351"/>
    </location>
</feature>
<dbReference type="InterPro" id="IPR018253">
    <property type="entry name" value="DnaJ_domain_CS"/>
</dbReference>
<dbReference type="Proteomes" id="UP001652600">
    <property type="component" value="Chromosome 4"/>
</dbReference>
<evidence type="ECO:0000313" key="4">
    <source>
        <dbReference type="RefSeq" id="XP_008466164.3"/>
    </source>
</evidence>
<dbReference type="PANTHER" id="PTHR45496">
    <property type="entry name" value="CHAPERONE DNAJ-DOMAIN SUPERFAMILY PROTEIN"/>
    <property type="match status" value="1"/>
</dbReference>
<dbReference type="KEGG" id="cmo:103503660"/>
<keyword evidence="3" id="KW-1185">Reference proteome</keyword>
<evidence type="ECO:0000313" key="3">
    <source>
        <dbReference type="Proteomes" id="UP001652600"/>
    </source>
</evidence>
<dbReference type="GeneID" id="103503660"/>
<dbReference type="CDD" id="cd06257">
    <property type="entry name" value="DnaJ"/>
    <property type="match status" value="1"/>
</dbReference>
<organism evidence="3 4">
    <name type="scientific">Cucumis melo</name>
    <name type="common">Muskmelon</name>
    <dbReference type="NCBI Taxonomy" id="3656"/>
    <lineage>
        <taxon>Eukaryota</taxon>
        <taxon>Viridiplantae</taxon>
        <taxon>Streptophyta</taxon>
        <taxon>Embryophyta</taxon>
        <taxon>Tracheophyta</taxon>
        <taxon>Spermatophyta</taxon>
        <taxon>Magnoliopsida</taxon>
        <taxon>eudicotyledons</taxon>
        <taxon>Gunneridae</taxon>
        <taxon>Pentapetalae</taxon>
        <taxon>rosids</taxon>
        <taxon>fabids</taxon>
        <taxon>Cucurbitales</taxon>
        <taxon>Cucurbitaceae</taxon>
        <taxon>Benincaseae</taxon>
        <taxon>Cucumis</taxon>
    </lineage>
</organism>
<feature type="domain" description="J" evidence="2">
    <location>
        <begin position="148"/>
        <end position="213"/>
    </location>
</feature>
<feature type="region of interest" description="Disordered" evidence="1">
    <location>
        <begin position="357"/>
        <end position="416"/>
    </location>
</feature>
<accession>A0A1S3CQK3</accession>
<dbReference type="Pfam" id="PF00226">
    <property type="entry name" value="DnaJ"/>
    <property type="match status" value="1"/>
</dbReference>
<dbReference type="InterPro" id="IPR056988">
    <property type="entry name" value="Zn_ribbon_pln"/>
</dbReference>
<dbReference type="PANTHER" id="PTHR45496:SF1">
    <property type="entry name" value="CHAPERONE DNAJ-DOMAIN SUPERFAMILY PROTEIN"/>
    <property type="match status" value="1"/>
</dbReference>
<dbReference type="InParanoid" id="A0A1S3CQK3"/>
<dbReference type="InterPro" id="IPR053052">
    <property type="entry name" value="Imprinting_Balance_Reg"/>
</dbReference>
<sequence length="416" mass="47082">MLVFKSKSTLIGYQYILQELKRRKVWKWIEEGKGESIFLIFRYNFWISKNSRAYAIAKSGPLILFLPKQTRQFREESVGILMENSNRVEAERLLGIAEKLLHNRDFTGSKDFAILAQETEPLLDGSDQILAVADVLLASEKLINNQNDWYSILQIERRSDDSDLIKKQYRKLALLLHPDKNKFPFADQAFKLVADSWAVLSDSTKKSLYDNELNLYAKIDLSHQNKLPVRRSQRSGGKKQQEFESNDGANADDDQSPNQRLKLLSFWTACPYCYVLFEYPRVYEGCCLRCQNCKRAFQAVLLPSLPPLVQGQEAYYCCWGFFPMGFAAQQNEKSGKGSETAPPTTAFPNWMPPIFSNKPQETSRNGQTAAPVAGEATPTGREGVVVNAPPIVRAPIVRGTGTGKKRGRPRKNPIAA</sequence>
<feature type="region of interest" description="Disordered" evidence="1">
    <location>
        <begin position="227"/>
        <end position="256"/>
    </location>
</feature>
<feature type="compositionally biased region" description="Polar residues" evidence="1">
    <location>
        <begin position="357"/>
        <end position="368"/>
    </location>
</feature>
<dbReference type="eggNOG" id="ENOG502QPK0">
    <property type="taxonomic scope" value="Eukaryota"/>
</dbReference>
<dbReference type="SMART" id="SM00271">
    <property type="entry name" value="DnaJ"/>
    <property type="match status" value="1"/>
</dbReference>
<evidence type="ECO:0000259" key="2">
    <source>
        <dbReference type="PROSITE" id="PS50076"/>
    </source>
</evidence>